<reference evidence="2" key="1">
    <citation type="journal article" date="2023" name="Science">
        <title>Genome structures resolve the early diversification of teleost fishes.</title>
        <authorList>
            <person name="Parey E."/>
            <person name="Louis A."/>
            <person name="Montfort J."/>
            <person name="Bouchez O."/>
            <person name="Roques C."/>
            <person name="Iampietro C."/>
            <person name="Lluch J."/>
            <person name="Castinel A."/>
            <person name="Donnadieu C."/>
            <person name="Desvignes T."/>
            <person name="Floi Bucao C."/>
            <person name="Jouanno E."/>
            <person name="Wen M."/>
            <person name="Mejri S."/>
            <person name="Dirks R."/>
            <person name="Jansen H."/>
            <person name="Henkel C."/>
            <person name="Chen W.J."/>
            <person name="Zahm M."/>
            <person name="Cabau C."/>
            <person name="Klopp C."/>
            <person name="Thompson A.W."/>
            <person name="Robinson-Rechavi M."/>
            <person name="Braasch I."/>
            <person name="Lecointre G."/>
            <person name="Bobe J."/>
            <person name="Postlethwait J.H."/>
            <person name="Berthelot C."/>
            <person name="Roest Crollius H."/>
            <person name="Guiguen Y."/>
        </authorList>
    </citation>
    <scope>NUCLEOTIDE SEQUENCE</scope>
    <source>
        <strain evidence="2">WJC10195</strain>
    </source>
</reference>
<gene>
    <name evidence="2" type="ORF">SKAU_G00252500</name>
</gene>
<feature type="region of interest" description="Disordered" evidence="1">
    <location>
        <begin position="11"/>
        <end position="69"/>
    </location>
</feature>
<evidence type="ECO:0000313" key="3">
    <source>
        <dbReference type="Proteomes" id="UP001152622"/>
    </source>
</evidence>
<dbReference type="Proteomes" id="UP001152622">
    <property type="component" value="Chromosome 9"/>
</dbReference>
<sequence>MGQLCPCEAVMGGLRPTPFRTRASARPTSASNQRSPNPPSAQCHCGSVEGMHEGRRKGGQRSVGRVEVPEPGEFMADHVALRFSPITLQMSAARSVCLVERHN</sequence>
<proteinExistence type="predicted"/>
<organism evidence="2 3">
    <name type="scientific">Synaphobranchus kaupii</name>
    <name type="common">Kaup's arrowtooth eel</name>
    <dbReference type="NCBI Taxonomy" id="118154"/>
    <lineage>
        <taxon>Eukaryota</taxon>
        <taxon>Metazoa</taxon>
        <taxon>Chordata</taxon>
        <taxon>Craniata</taxon>
        <taxon>Vertebrata</taxon>
        <taxon>Euteleostomi</taxon>
        <taxon>Actinopterygii</taxon>
        <taxon>Neopterygii</taxon>
        <taxon>Teleostei</taxon>
        <taxon>Anguilliformes</taxon>
        <taxon>Synaphobranchidae</taxon>
        <taxon>Synaphobranchus</taxon>
    </lineage>
</organism>
<evidence type="ECO:0000313" key="2">
    <source>
        <dbReference type="EMBL" id="KAJ8350120.1"/>
    </source>
</evidence>
<dbReference type="EMBL" id="JAINUF010000009">
    <property type="protein sequence ID" value="KAJ8350120.1"/>
    <property type="molecule type" value="Genomic_DNA"/>
</dbReference>
<protein>
    <submittedName>
        <fullName evidence="2">Uncharacterized protein</fullName>
    </submittedName>
</protein>
<feature type="compositionally biased region" description="Polar residues" evidence="1">
    <location>
        <begin position="26"/>
        <end position="35"/>
    </location>
</feature>
<dbReference type="AlphaFoldDB" id="A0A9Q1IS02"/>
<name>A0A9Q1IS02_SYNKA</name>
<evidence type="ECO:0000256" key="1">
    <source>
        <dbReference type="SAM" id="MobiDB-lite"/>
    </source>
</evidence>
<keyword evidence="3" id="KW-1185">Reference proteome</keyword>
<accession>A0A9Q1IS02</accession>
<comment type="caution">
    <text evidence="2">The sequence shown here is derived from an EMBL/GenBank/DDBJ whole genome shotgun (WGS) entry which is preliminary data.</text>
</comment>